<dbReference type="STRING" id="869754.A0A1A0HGR6"/>
<dbReference type="GO" id="GO:0016020">
    <property type="term" value="C:membrane"/>
    <property type="evidence" value="ECO:0007669"/>
    <property type="project" value="UniProtKB-SubCell"/>
</dbReference>
<dbReference type="GO" id="GO:0005351">
    <property type="term" value="F:carbohydrate:proton symporter activity"/>
    <property type="evidence" value="ECO:0007669"/>
    <property type="project" value="TreeGrafter"/>
</dbReference>
<evidence type="ECO:0000313" key="9">
    <source>
        <dbReference type="EMBL" id="OBA23048.1"/>
    </source>
</evidence>
<keyword evidence="3" id="KW-0813">Transport</keyword>
<evidence type="ECO:0000256" key="3">
    <source>
        <dbReference type="ARBA" id="ARBA00022448"/>
    </source>
</evidence>
<dbReference type="Pfam" id="PF00083">
    <property type="entry name" value="Sugar_tr"/>
    <property type="match status" value="1"/>
</dbReference>
<feature type="transmembrane region" description="Helical" evidence="7">
    <location>
        <begin position="41"/>
        <end position="65"/>
    </location>
</feature>
<dbReference type="PANTHER" id="PTHR48022">
    <property type="entry name" value="PLASTIDIC GLUCOSE TRANSPORTER 4"/>
    <property type="match status" value="1"/>
</dbReference>
<keyword evidence="6 7" id="KW-0472">Membrane</keyword>
<keyword evidence="10" id="KW-1185">Reference proteome</keyword>
<feature type="transmembrane region" description="Helical" evidence="7">
    <location>
        <begin position="221"/>
        <end position="240"/>
    </location>
</feature>
<dbReference type="PANTHER" id="PTHR48022:SF7">
    <property type="entry name" value="MAJOR FACILITATOR SUPERFAMILY (MFS) PROFILE DOMAIN-CONTAINING PROTEIN-RELATED"/>
    <property type="match status" value="1"/>
</dbReference>
<comment type="similarity">
    <text evidence="2">Belongs to the major facilitator superfamily. Sugar transporter (TC 2.A.1.1) family.</text>
</comment>
<dbReference type="PROSITE" id="PS50850">
    <property type="entry name" value="MFS"/>
    <property type="match status" value="1"/>
</dbReference>
<dbReference type="OrthoDB" id="4142200at2759"/>
<accession>A0A1A0HGR6</accession>
<dbReference type="InterPro" id="IPR050360">
    <property type="entry name" value="MFS_Sugar_Transporters"/>
</dbReference>
<reference evidence="9 10" key="1">
    <citation type="submission" date="2016-05" db="EMBL/GenBank/DDBJ databases">
        <title>Comparative genomics of biotechnologically important yeasts.</title>
        <authorList>
            <consortium name="DOE Joint Genome Institute"/>
            <person name="Riley R."/>
            <person name="Haridas S."/>
            <person name="Wolfe K.H."/>
            <person name="Lopes M.R."/>
            <person name="Hittinger C.T."/>
            <person name="Goker M."/>
            <person name="Salamov A."/>
            <person name="Wisecaver J."/>
            <person name="Long T.M."/>
            <person name="Aerts A.L."/>
            <person name="Barry K."/>
            <person name="Choi C."/>
            <person name="Clum A."/>
            <person name="Coughlan A.Y."/>
            <person name="Deshpande S."/>
            <person name="Douglass A.P."/>
            <person name="Hanson S.J."/>
            <person name="Klenk H.-P."/>
            <person name="LaButti K."/>
            <person name="Lapidus A."/>
            <person name="Lindquist E."/>
            <person name="Lipzen A."/>
            <person name="Meier-kolthoff J.P."/>
            <person name="Ohm R.A."/>
            <person name="Otillar R.P."/>
            <person name="Pangilinan J."/>
            <person name="Peng Y."/>
            <person name="Rokas A."/>
            <person name="Rosa C.A."/>
            <person name="Scheuner C."/>
            <person name="Sibirny A.A."/>
            <person name="Slot J.C."/>
            <person name="Stielow J.B."/>
            <person name="Sun H."/>
            <person name="Kurtzman C.P."/>
            <person name="Blackwell M."/>
            <person name="Grigoriev I.V."/>
            <person name="Jeffries T.W."/>
        </authorList>
    </citation>
    <scope>NUCLEOTIDE SEQUENCE [LARGE SCALE GENOMIC DNA]</scope>
    <source>
        <strain evidence="9 10">NRRL YB-4993</strain>
    </source>
</reference>
<comment type="caution">
    <text evidence="9">The sequence shown here is derived from an EMBL/GenBank/DDBJ whole genome shotgun (WGS) entry which is preliminary data.</text>
</comment>
<sequence>VSALFTGQLCDRFGHLHLMRLAGFLWCLGCLGTYFSPENVYIVLCKLGKGFGLGMASVAVPLYVFDVLVAPYRQLAIGWAAAFSIFGQAAMYAFGILLRTTLGSAVDAFHYSWIAEVFWGVLLVGPSLFLPDSPKFLARKGQWERATASLERLSLQKNLSLTSVPLQPSTFGDLFRRENRKRFFFAVALQAMAHGACVFGATHFIHYTLAFCRLDTALVETLYGVFFAIQLLFTALSVFVMKNSRRKDMLAYGFFLLTVAFSSLGATSYVYATGSTNYFVYAPVVQVSLVAASTVLALVGFAFSVASLLITSLSLLCTLETLPCDLRAKGVSIAMSTAWTVETLAATLSIGLTHIAPFALFFGLAVVSVAAIVVTLYVYE</sequence>
<feature type="transmembrane region" description="Helical" evidence="7">
    <location>
        <begin position="183"/>
        <end position="209"/>
    </location>
</feature>
<gene>
    <name evidence="9" type="ORF">METBIDRAFT_28796</name>
</gene>
<feature type="non-terminal residue" evidence="9">
    <location>
        <position position="380"/>
    </location>
</feature>
<keyword evidence="4 7" id="KW-0812">Transmembrane</keyword>
<evidence type="ECO:0000256" key="5">
    <source>
        <dbReference type="ARBA" id="ARBA00022989"/>
    </source>
</evidence>
<proteinExistence type="inferred from homology"/>
<dbReference type="GeneID" id="30028338"/>
<protein>
    <submittedName>
        <fullName evidence="9">MFS general substrate transporter</fullName>
    </submittedName>
</protein>
<feature type="non-terminal residue" evidence="9">
    <location>
        <position position="1"/>
    </location>
</feature>
<dbReference type="InterPro" id="IPR020846">
    <property type="entry name" value="MFS_dom"/>
</dbReference>
<feature type="domain" description="Major facilitator superfamily (MFS) profile" evidence="8">
    <location>
        <begin position="1"/>
        <end position="380"/>
    </location>
</feature>
<feature type="transmembrane region" description="Helical" evidence="7">
    <location>
        <begin position="18"/>
        <end position="35"/>
    </location>
</feature>
<evidence type="ECO:0000259" key="8">
    <source>
        <dbReference type="PROSITE" id="PS50850"/>
    </source>
</evidence>
<dbReference type="AlphaFoldDB" id="A0A1A0HGR6"/>
<feature type="transmembrane region" description="Helical" evidence="7">
    <location>
        <begin position="77"/>
        <end position="98"/>
    </location>
</feature>
<comment type="subcellular location">
    <subcellularLocation>
        <location evidence="1">Membrane</location>
        <topology evidence="1">Multi-pass membrane protein</topology>
    </subcellularLocation>
</comment>
<evidence type="ECO:0000313" key="10">
    <source>
        <dbReference type="Proteomes" id="UP000092555"/>
    </source>
</evidence>
<dbReference type="EMBL" id="LXTC01000001">
    <property type="protein sequence ID" value="OBA23048.1"/>
    <property type="molecule type" value="Genomic_DNA"/>
</dbReference>
<feature type="transmembrane region" description="Helical" evidence="7">
    <location>
        <begin position="331"/>
        <end position="352"/>
    </location>
</feature>
<evidence type="ECO:0000256" key="1">
    <source>
        <dbReference type="ARBA" id="ARBA00004141"/>
    </source>
</evidence>
<feature type="transmembrane region" description="Helical" evidence="7">
    <location>
        <begin position="358"/>
        <end position="379"/>
    </location>
</feature>
<organism evidence="9 10">
    <name type="scientific">Metschnikowia bicuspidata var. bicuspidata NRRL YB-4993</name>
    <dbReference type="NCBI Taxonomy" id="869754"/>
    <lineage>
        <taxon>Eukaryota</taxon>
        <taxon>Fungi</taxon>
        <taxon>Dikarya</taxon>
        <taxon>Ascomycota</taxon>
        <taxon>Saccharomycotina</taxon>
        <taxon>Pichiomycetes</taxon>
        <taxon>Metschnikowiaceae</taxon>
        <taxon>Metschnikowia</taxon>
    </lineage>
</organism>
<dbReference type="InterPro" id="IPR036259">
    <property type="entry name" value="MFS_trans_sf"/>
</dbReference>
<dbReference type="Gene3D" id="1.20.1250.20">
    <property type="entry name" value="MFS general substrate transporter like domains"/>
    <property type="match status" value="1"/>
</dbReference>
<evidence type="ECO:0000256" key="4">
    <source>
        <dbReference type="ARBA" id="ARBA00022692"/>
    </source>
</evidence>
<dbReference type="RefSeq" id="XP_018713529.1">
    <property type="nucleotide sequence ID" value="XM_018855362.1"/>
</dbReference>
<keyword evidence="5 7" id="KW-1133">Transmembrane helix</keyword>
<dbReference type="SUPFAM" id="SSF103473">
    <property type="entry name" value="MFS general substrate transporter"/>
    <property type="match status" value="1"/>
</dbReference>
<feature type="transmembrane region" description="Helical" evidence="7">
    <location>
        <begin position="292"/>
        <end position="319"/>
    </location>
</feature>
<dbReference type="Proteomes" id="UP000092555">
    <property type="component" value="Unassembled WGS sequence"/>
</dbReference>
<evidence type="ECO:0000256" key="2">
    <source>
        <dbReference type="ARBA" id="ARBA00010992"/>
    </source>
</evidence>
<dbReference type="InterPro" id="IPR005828">
    <property type="entry name" value="MFS_sugar_transport-like"/>
</dbReference>
<evidence type="ECO:0000256" key="7">
    <source>
        <dbReference type="SAM" id="Phobius"/>
    </source>
</evidence>
<name>A0A1A0HGR6_9ASCO</name>
<feature type="transmembrane region" description="Helical" evidence="7">
    <location>
        <begin position="110"/>
        <end position="130"/>
    </location>
</feature>
<evidence type="ECO:0000256" key="6">
    <source>
        <dbReference type="ARBA" id="ARBA00023136"/>
    </source>
</evidence>
<feature type="transmembrane region" description="Helical" evidence="7">
    <location>
        <begin position="252"/>
        <end position="272"/>
    </location>
</feature>